<reference evidence="2" key="3">
    <citation type="submission" date="2020-05" db="UniProtKB">
        <authorList>
            <consortium name="EnsemblMetazoa"/>
        </authorList>
    </citation>
    <scope>IDENTIFICATION</scope>
    <source>
        <strain evidence="2">USDA</strain>
    </source>
</reference>
<protein>
    <submittedName>
        <fullName evidence="1 2">Uncharacterized protein</fullName>
    </submittedName>
</protein>
<dbReference type="EMBL" id="AAZO01005601">
    <property type="status" value="NOT_ANNOTATED_CDS"/>
    <property type="molecule type" value="Genomic_DNA"/>
</dbReference>
<evidence type="ECO:0000313" key="3">
    <source>
        <dbReference type="Proteomes" id="UP000009046"/>
    </source>
</evidence>
<reference evidence="1" key="1">
    <citation type="submission" date="2007-04" db="EMBL/GenBank/DDBJ databases">
        <title>Annotation of Pediculus humanus corporis strain USDA.</title>
        <authorList>
            <person name="Kirkness E."/>
            <person name="Hannick L."/>
            <person name="Hass B."/>
            <person name="Bruggner R."/>
            <person name="Lawson D."/>
            <person name="Bidwell S."/>
            <person name="Joardar V."/>
            <person name="Caler E."/>
            <person name="Walenz B."/>
            <person name="Inman J."/>
            <person name="Schobel S."/>
            <person name="Galinsky K."/>
            <person name="Amedeo P."/>
            <person name="Strausberg R."/>
        </authorList>
    </citation>
    <scope>NUCLEOTIDE SEQUENCE</scope>
    <source>
        <strain evidence="1">USDA</strain>
    </source>
</reference>
<dbReference type="AlphaFoldDB" id="E0VVA5"/>
<reference evidence="1" key="2">
    <citation type="submission" date="2007-04" db="EMBL/GenBank/DDBJ databases">
        <title>The genome of the human body louse.</title>
        <authorList>
            <consortium name="The Human Body Louse Genome Consortium"/>
            <person name="Kirkness E."/>
            <person name="Walenz B."/>
            <person name="Hass B."/>
            <person name="Bruggner R."/>
            <person name="Strausberg R."/>
        </authorList>
    </citation>
    <scope>NUCLEOTIDE SEQUENCE</scope>
    <source>
        <strain evidence="1">USDA</strain>
    </source>
</reference>
<keyword evidence="3" id="KW-1185">Reference proteome</keyword>
<dbReference type="KEGG" id="phu:Phum_PHUM460910"/>
<proteinExistence type="predicted"/>
<dbReference type="EnsemblMetazoa" id="PHUM460910-RA">
    <property type="protein sequence ID" value="PHUM460910-PA"/>
    <property type="gene ID" value="PHUM460910"/>
</dbReference>
<evidence type="ECO:0000313" key="2">
    <source>
        <dbReference type="EnsemblMetazoa" id="PHUM460910-PA"/>
    </source>
</evidence>
<dbReference type="VEuPathDB" id="VectorBase:PHUM460910"/>
<dbReference type="HOGENOM" id="CLU_1206060_0_0_1"/>
<organism>
    <name type="scientific">Pediculus humanus subsp. corporis</name>
    <name type="common">Body louse</name>
    <dbReference type="NCBI Taxonomy" id="121224"/>
    <lineage>
        <taxon>Eukaryota</taxon>
        <taxon>Metazoa</taxon>
        <taxon>Ecdysozoa</taxon>
        <taxon>Arthropoda</taxon>
        <taxon>Hexapoda</taxon>
        <taxon>Insecta</taxon>
        <taxon>Pterygota</taxon>
        <taxon>Neoptera</taxon>
        <taxon>Paraneoptera</taxon>
        <taxon>Psocodea</taxon>
        <taxon>Troctomorpha</taxon>
        <taxon>Phthiraptera</taxon>
        <taxon>Anoplura</taxon>
        <taxon>Pediculidae</taxon>
        <taxon>Pediculus</taxon>
    </lineage>
</organism>
<accession>E0VVA5</accession>
<evidence type="ECO:0000313" key="1">
    <source>
        <dbReference type="EMBL" id="EEB17311.1"/>
    </source>
</evidence>
<sequence>MTDKNFHYSIGGTHEDACKPETNRIFINFTREYRHPAKDRFNHEKVKELFKYIRERSDLQEIKVSGWKEESKEYGNNGKAGCLEECEDDDDDEEEGDCNKIYDMGGFCDDDDDNNNNNVSSRKGQGQRFAMSRDFWYRKLNTLKAQKLDEVALEAEDIPPPDRDDLKTLKYLKKSKIYSDDVVERHEDVFKQIKEFEEKNFETGNGCELKTKHFVNIYDNRDCFKKETNQ</sequence>
<dbReference type="EMBL" id="DS235806">
    <property type="protein sequence ID" value="EEB17311.1"/>
    <property type="molecule type" value="Genomic_DNA"/>
</dbReference>
<dbReference type="InParanoid" id="E0VVA5"/>
<name>E0VVA5_PEDHC</name>
<gene>
    <name evidence="2" type="primary">8238416</name>
    <name evidence="1" type="ORF">Phum_PHUM460910</name>
</gene>
<dbReference type="CTD" id="8238416"/>
<dbReference type="RefSeq" id="XP_002430049.1">
    <property type="nucleotide sequence ID" value="XM_002430004.1"/>
</dbReference>
<dbReference type="Proteomes" id="UP000009046">
    <property type="component" value="Unassembled WGS sequence"/>
</dbReference>
<dbReference type="GeneID" id="8238416"/>